<dbReference type="Proteomes" id="UP001497383">
    <property type="component" value="Chromosome 5"/>
</dbReference>
<comment type="similarity">
    <text evidence="1">Belongs to the SCC2/Nipped-B family.</text>
</comment>
<evidence type="ECO:0000313" key="3">
    <source>
        <dbReference type="EMBL" id="CAK9439871.1"/>
    </source>
</evidence>
<reference evidence="3 4" key="1">
    <citation type="submission" date="2024-03" db="EMBL/GenBank/DDBJ databases">
        <authorList>
            <person name="Brejova B."/>
        </authorList>
    </citation>
    <scope>NUCLEOTIDE SEQUENCE [LARGE SCALE GENOMIC DNA]</scope>
    <source>
        <strain evidence="3 4">CBS 14171</strain>
    </source>
</reference>
<evidence type="ECO:0000259" key="2">
    <source>
        <dbReference type="Pfam" id="PF12830"/>
    </source>
</evidence>
<keyword evidence="4" id="KW-1185">Reference proteome</keyword>
<comment type="subcellular location">
    <subcellularLocation>
        <location evidence="1">Nucleus</location>
    </subcellularLocation>
</comment>
<dbReference type="PANTHER" id="PTHR21704">
    <property type="entry name" value="NIPPED-B-LIKE PROTEIN DELANGIN SCC2-RELATED"/>
    <property type="match status" value="1"/>
</dbReference>
<protein>
    <recommendedName>
        <fullName evidence="1">Sister chromatid cohesion protein</fullName>
    </recommendedName>
</protein>
<dbReference type="EMBL" id="OZ022409">
    <property type="protein sequence ID" value="CAK9439871.1"/>
    <property type="molecule type" value="Genomic_DNA"/>
</dbReference>
<evidence type="ECO:0000313" key="4">
    <source>
        <dbReference type="Proteomes" id="UP001497383"/>
    </source>
</evidence>
<dbReference type="PANTHER" id="PTHR21704:SF18">
    <property type="entry name" value="NIPPED-B-LIKE PROTEIN"/>
    <property type="match status" value="1"/>
</dbReference>
<keyword evidence="1" id="KW-0677">Repeat</keyword>
<name>A0ABP0ZNP8_9ASCO</name>
<dbReference type="Pfam" id="PF12830">
    <property type="entry name" value="Nipped-B_C"/>
    <property type="match status" value="1"/>
</dbReference>
<dbReference type="InterPro" id="IPR024986">
    <property type="entry name" value="Nipped-B_C"/>
</dbReference>
<feature type="domain" description="Sister chromatid cohesion C-terminal" evidence="2">
    <location>
        <begin position="1152"/>
        <end position="1319"/>
    </location>
</feature>
<dbReference type="InterPro" id="IPR016024">
    <property type="entry name" value="ARM-type_fold"/>
</dbReference>
<organism evidence="3 4">
    <name type="scientific">Lodderomyces beijingensis</name>
    <dbReference type="NCBI Taxonomy" id="1775926"/>
    <lineage>
        <taxon>Eukaryota</taxon>
        <taxon>Fungi</taxon>
        <taxon>Dikarya</taxon>
        <taxon>Ascomycota</taxon>
        <taxon>Saccharomycotina</taxon>
        <taxon>Pichiomycetes</taxon>
        <taxon>Debaryomycetaceae</taxon>
        <taxon>Candida/Lodderomyces clade</taxon>
        <taxon>Lodderomyces</taxon>
    </lineage>
</organism>
<sequence length="1436" mass="163171">MSTTKQHPESLREVLAAAPLLHLVPRQNVAPLIHLRSFVPSPDAAVFTEGVCKEIEAFDATDELRRFEKECQQELLAFSDGELDEVKFKTHAATDELPVELEYTAFEKQVLAKEILKDGTVEFAKEEVVKMDELSVETDLPVYDSEKLAQHNQKYFSKFQNEMTSIKSLDDVDAAGHKLCSVAKATPVHVAINIPKNSESLRNKQEGLFAPFVASNETPGMTLASMGSLCRLLQKPIQPNDNDLEILLVVQKKCEEQVQLSYDKLKSESESQVMNKDEKVQDEVQDEQFEISQALSMLSIVFASRSILSILKLIPVQNINTGCVILGLELVIDQLIVSNKEKANVPKEDPIDDAAAASVLVSTQRSVLTEVSNCFKDFASICHLRPFDDTHLTKLESVCIKLAPSPEFEDKAVFLPWDQLRLSCMTLLVSIFKKLQDQRLYLLMEVLHCFPGLSSKQKNIGKMFSTDRGFKCQFFSVTLVKFLHLSENPHVVADHIATECIKMIENDPTRVQQLLFNFAEDLLKLAMYPEWLGAKMILSSLLHQAVAILLPDPNDDAKPAEQQLWDFMLSISEKVISLNFKADTVIDERALCEIVSNCRSFDKDDAVEFLKANLRKLAGFVVIDNGETTKSESESETRKRKSSGNNDGVNKAYHYLIIRELRTFLLFGKYSKLVQDSLNCKRARVRSKAIKALSVLAIEEPDVISHLHVQKSLANAIQDQAATVRDAIIDFVGRYIKAHPVGGEILLSPLFSSLSDKSTLVRKKSIQLCMGVYHQLDDQHQLKVSLRIFEKLGDDEESVCNEATEALMQIYFPTDGKQLNFVKLSRWIKLALDLNGEKLMSFLRKALCNNDKLVAVTDSYSDMALSSALSEDNKTGGLRVLFLFTKVKPSLITQDRLEMLKPILVDPANGDTEEYWYALKILNCGTKVLRVFRSNFVEEIINLLLKRLPTATKREMTESIPVLATLTRYNHTEYRMVNATTAVMNRLKSVFTTPNNHVMVNKLLQLLAYFAKYCNLESLEQEFRNIGACTREEDRIMKLIGMYIMIFTAHEKMPIEITRVAYPCIIVCMTNDPKHLLTDQIMERFDAMFYYETDFELKKRVIQEFIIFLQENGAGLDQRAVSDGSNSDYTQLNGLKSQQQQQQQQQQRQQACTVLVQKSLQHILALCLIDDGQMAFMPFGFVALALDLGYANPILCVSTLIALQGSPQAVARRAAHEVYVKLFDKHRSLVDTHYQHGIKLAFESELTAIDMFRLLYAPGQDSKLSRNKFVKALTKSLTPKPRNNYQSELKMLIFVVERMTRIPFKTVEEIYIIMDHLQSSVQESASDFILDWQSQALAIKKELAYYWALSIFLLNDFCKYLAETYHIKMEDVENFGNRCLEYNPNQAPKKFKNAPLNLKWVFENANEANAENVFETCMKELEKICLIYKSHDESTD</sequence>
<proteinExistence type="inferred from homology"/>
<dbReference type="RefSeq" id="XP_066830909.1">
    <property type="nucleotide sequence ID" value="XM_066974140.1"/>
</dbReference>
<keyword evidence="1" id="KW-0539">Nucleus</keyword>
<dbReference type="GeneID" id="92209167"/>
<dbReference type="InterPro" id="IPR033031">
    <property type="entry name" value="Scc2/Nipped-B"/>
</dbReference>
<accession>A0ABP0ZNP8</accession>
<dbReference type="InterPro" id="IPR011989">
    <property type="entry name" value="ARM-like"/>
</dbReference>
<dbReference type="SUPFAM" id="SSF48371">
    <property type="entry name" value="ARM repeat"/>
    <property type="match status" value="1"/>
</dbReference>
<dbReference type="Gene3D" id="1.25.10.10">
    <property type="entry name" value="Leucine-rich Repeat Variant"/>
    <property type="match status" value="1"/>
</dbReference>
<keyword evidence="1" id="KW-0131">Cell cycle</keyword>
<evidence type="ECO:0000256" key="1">
    <source>
        <dbReference type="RuleBase" id="RU364107"/>
    </source>
</evidence>
<gene>
    <name evidence="3" type="ORF">LODBEIA_P39710</name>
</gene>